<dbReference type="Gene3D" id="1.10.630.10">
    <property type="entry name" value="Cytochrome P450"/>
    <property type="match status" value="1"/>
</dbReference>
<sequence length="85" mass="9830">MFTANVWACHMDPKFWPDPGKFQPGRFLNPDGTVKTLPSYFPFSLGKRQCPGESMSHMEIFLFLAIFMQKFTFRTTTKTSSSQVR</sequence>
<gene>
    <name evidence="7" type="ORF">DSTB1V02_LOCUS458</name>
</gene>
<dbReference type="GO" id="GO:0005737">
    <property type="term" value="C:cytoplasm"/>
    <property type="evidence" value="ECO:0007669"/>
    <property type="project" value="TreeGrafter"/>
</dbReference>
<evidence type="ECO:0008006" key="9">
    <source>
        <dbReference type="Google" id="ProtNLM"/>
    </source>
</evidence>
<dbReference type="PRINTS" id="PR00463">
    <property type="entry name" value="EP450I"/>
</dbReference>
<evidence type="ECO:0000256" key="6">
    <source>
        <dbReference type="RuleBase" id="RU000461"/>
    </source>
</evidence>
<organism evidence="7">
    <name type="scientific">Darwinula stevensoni</name>
    <dbReference type="NCBI Taxonomy" id="69355"/>
    <lineage>
        <taxon>Eukaryota</taxon>
        <taxon>Metazoa</taxon>
        <taxon>Ecdysozoa</taxon>
        <taxon>Arthropoda</taxon>
        <taxon>Crustacea</taxon>
        <taxon>Oligostraca</taxon>
        <taxon>Ostracoda</taxon>
        <taxon>Podocopa</taxon>
        <taxon>Podocopida</taxon>
        <taxon>Darwinulocopina</taxon>
        <taxon>Darwinuloidea</taxon>
        <taxon>Darwinulidae</taxon>
        <taxon>Darwinula</taxon>
    </lineage>
</organism>
<comment type="similarity">
    <text evidence="1 6">Belongs to the cytochrome P450 family.</text>
</comment>
<dbReference type="PANTHER" id="PTHR24300">
    <property type="entry name" value="CYTOCHROME P450 508A4-RELATED"/>
    <property type="match status" value="1"/>
</dbReference>
<keyword evidence="8" id="KW-1185">Reference proteome</keyword>
<dbReference type="InterPro" id="IPR017972">
    <property type="entry name" value="Cyt_P450_CS"/>
</dbReference>
<keyword evidence="3 5" id="KW-0408">Iron</keyword>
<dbReference type="InterPro" id="IPR050182">
    <property type="entry name" value="Cytochrome_P450_fam2"/>
</dbReference>
<evidence type="ECO:0000256" key="1">
    <source>
        <dbReference type="ARBA" id="ARBA00010617"/>
    </source>
</evidence>
<evidence type="ECO:0000256" key="2">
    <source>
        <dbReference type="ARBA" id="ARBA00022723"/>
    </source>
</evidence>
<dbReference type="EMBL" id="LR899549">
    <property type="protein sequence ID" value="CAD7240434.1"/>
    <property type="molecule type" value="Genomic_DNA"/>
</dbReference>
<dbReference type="AlphaFoldDB" id="A0A7R8X0G5"/>
<proteinExistence type="inferred from homology"/>
<dbReference type="InterPro" id="IPR036396">
    <property type="entry name" value="Cyt_P450_sf"/>
</dbReference>
<dbReference type="GO" id="GO:0008395">
    <property type="term" value="F:steroid hydroxylase activity"/>
    <property type="evidence" value="ECO:0007669"/>
    <property type="project" value="TreeGrafter"/>
</dbReference>
<name>A0A7R8X0G5_9CRUS</name>
<dbReference type="OrthoDB" id="1055148at2759"/>
<dbReference type="InterPro" id="IPR002401">
    <property type="entry name" value="Cyt_P450_E_grp-I"/>
</dbReference>
<reference evidence="7" key="1">
    <citation type="submission" date="2020-11" db="EMBL/GenBank/DDBJ databases">
        <authorList>
            <person name="Tran Van P."/>
        </authorList>
    </citation>
    <scope>NUCLEOTIDE SEQUENCE</scope>
</reference>
<dbReference type="GO" id="GO:0020037">
    <property type="term" value="F:heme binding"/>
    <property type="evidence" value="ECO:0007669"/>
    <property type="project" value="InterPro"/>
</dbReference>
<dbReference type="PROSITE" id="PS00086">
    <property type="entry name" value="CYTOCHROME_P450"/>
    <property type="match status" value="1"/>
</dbReference>
<dbReference type="GO" id="GO:0005506">
    <property type="term" value="F:iron ion binding"/>
    <property type="evidence" value="ECO:0007669"/>
    <property type="project" value="InterPro"/>
</dbReference>
<evidence type="ECO:0000256" key="4">
    <source>
        <dbReference type="ARBA" id="ARBA00023033"/>
    </source>
</evidence>
<keyword evidence="6" id="KW-0560">Oxidoreductase</keyword>
<dbReference type="InterPro" id="IPR001128">
    <property type="entry name" value="Cyt_P450"/>
</dbReference>
<dbReference type="EMBL" id="CAJPEV010000032">
    <property type="protein sequence ID" value="CAG0879146.1"/>
    <property type="molecule type" value="Genomic_DNA"/>
</dbReference>
<keyword evidence="2 5" id="KW-0479">Metal-binding</keyword>
<dbReference type="GO" id="GO:0006082">
    <property type="term" value="P:organic acid metabolic process"/>
    <property type="evidence" value="ECO:0007669"/>
    <property type="project" value="TreeGrafter"/>
</dbReference>
<dbReference type="GO" id="GO:0006805">
    <property type="term" value="P:xenobiotic metabolic process"/>
    <property type="evidence" value="ECO:0007669"/>
    <property type="project" value="TreeGrafter"/>
</dbReference>
<dbReference type="Pfam" id="PF00067">
    <property type="entry name" value="p450"/>
    <property type="match status" value="1"/>
</dbReference>
<keyword evidence="5 6" id="KW-0349">Heme</keyword>
<evidence type="ECO:0000256" key="3">
    <source>
        <dbReference type="ARBA" id="ARBA00023004"/>
    </source>
</evidence>
<dbReference type="GO" id="GO:0016712">
    <property type="term" value="F:oxidoreductase activity, acting on paired donors, with incorporation or reduction of molecular oxygen, reduced flavin or flavoprotein as one donor, and incorporation of one atom of oxygen"/>
    <property type="evidence" value="ECO:0007669"/>
    <property type="project" value="TreeGrafter"/>
</dbReference>
<dbReference type="SUPFAM" id="SSF48264">
    <property type="entry name" value="Cytochrome P450"/>
    <property type="match status" value="1"/>
</dbReference>
<accession>A0A7R8X0G5</accession>
<evidence type="ECO:0000256" key="5">
    <source>
        <dbReference type="PIRSR" id="PIRSR602401-1"/>
    </source>
</evidence>
<dbReference type="Proteomes" id="UP000677054">
    <property type="component" value="Unassembled WGS sequence"/>
</dbReference>
<protein>
    <recommendedName>
        <fullName evidence="9">Cytochrome P450</fullName>
    </recommendedName>
</protein>
<keyword evidence="4 6" id="KW-0503">Monooxygenase</keyword>
<comment type="cofactor">
    <cofactor evidence="5">
        <name>heme</name>
        <dbReference type="ChEBI" id="CHEBI:30413"/>
    </cofactor>
</comment>
<dbReference type="PANTHER" id="PTHR24300:SF397">
    <property type="entry name" value="CYTOCHROME P450 2U1"/>
    <property type="match status" value="1"/>
</dbReference>
<feature type="binding site" description="axial binding residue" evidence="5">
    <location>
        <position position="50"/>
    </location>
    <ligand>
        <name>heme</name>
        <dbReference type="ChEBI" id="CHEBI:30413"/>
    </ligand>
    <ligandPart>
        <name>Fe</name>
        <dbReference type="ChEBI" id="CHEBI:18248"/>
    </ligandPart>
</feature>
<evidence type="ECO:0000313" key="8">
    <source>
        <dbReference type="Proteomes" id="UP000677054"/>
    </source>
</evidence>
<evidence type="ECO:0000313" key="7">
    <source>
        <dbReference type="EMBL" id="CAD7240434.1"/>
    </source>
</evidence>